<reference evidence="1" key="2">
    <citation type="journal article" date="2015" name="Data Brief">
        <title>Shoot transcriptome of the giant reed, Arundo donax.</title>
        <authorList>
            <person name="Barrero R.A."/>
            <person name="Guerrero F.D."/>
            <person name="Moolhuijzen P."/>
            <person name="Goolsby J.A."/>
            <person name="Tidwell J."/>
            <person name="Bellgard S.E."/>
            <person name="Bellgard M.I."/>
        </authorList>
    </citation>
    <scope>NUCLEOTIDE SEQUENCE</scope>
    <source>
        <tissue evidence="1">Shoot tissue taken approximately 20 cm above the soil surface</tissue>
    </source>
</reference>
<evidence type="ECO:0000313" key="1">
    <source>
        <dbReference type="EMBL" id="JAD78743.1"/>
    </source>
</evidence>
<dbReference type="AlphaFoldDB" id="A0A0A9CWD4"/>
<sequence>MSVIAHRLGTTSAGASFVYDGTFSLNQTWASNQGARDKIISLANRYMTEVRRLNLPQNQMENVYRGFRELEEKLLSPY</sequence>
<accession>A0A0A9CWD4</accession>
<protein>
    <submittedName>
        <fullName evidence="1">Uncharacterized protein</fullName>
    </submittedName>
</protein>
<dbReference type="EMBL" id="GBRH01219152">
    <property type="protein sequence ID" value="JAD78743.1"/>
    <property type="molecule type" value="Transcribed_RNA"/>
</dbReference>
<organism evidence="1">
    <name type="scientific">Arundo donax</name>
    <name type="common">Giant reed</name>
    <name type="synonym">Donax arundinaceus</name>
    <dbReference type="NCBI Taxonomy" id="35708"/>
    <lineage>
        <taxon>Eukaryota</taxon>
        <taxon>Viridiplantae</taxon>
        <taxon>Streptophyta</taxon>
        <taxon>Embryophyta</taxon>
        <taxon>Tracheophyta</taxon>
        <taxon>Spermatophyta</taxon>
        <taxon>Magnoliopsida</taxon>
        <taxon>Liliopsida</taxon>
        <taxon>Poales</taxon>
        <taxon>Poaceae</taxon>
        <taxon>PACMAD clade</taxon>
        <taxon>Arundinoideae</taxon>
        <taxon>Arundineae</taxon>
        <taxon>Arundo</taxon>
    </lineage>
</organism>
<name>A0A0A9CWD4_ARUDO</name>
<reference evidence="1" key="1">
    <citation type="submission" date="2014-09" db="EMBL/GenBank/DDBJ databases">
        <authorList>
            <person name="Magalhaes I.L.F."/>
            <person name="Oliveira U."/>
            <person name="Santos F.R."/>
            <person name="Vidigal T.H.D.A."/>
            <person name="Brescovit A.D."/>
            <person name="Santos A.J."/>
        </authorList>
    </citation>
    <scope>NUCLEOTIDE SEQUENCE</scope>
    <source>
        <tissue evidence="1">Shoot tissue taken approximately 20 cm above the soil surface</tissue>
    </source>
</reference>
<proteinExistence type="predicted"/>